<evidence type="ECO:0000259" key="2">
    <source>
        <dbReference type="Pfam" id="PF07589"/>
    </source>
</evidence>
<proteinExistence type="predicted"/>
<evidence type="ECO:0000313" key="3">
    <source>
        <dbReference type="EMBL" id="NLF55949.1"/>
    </source>
</evidence>
<dbReference type="NCBIfam" id="TIGR02595">
    <property type="entry name" value="PEP_CTERM"/>
    <property type="match status" value="1"/>
</dbReference>
<gene>
    <name evidence="3" type="primary">pepA</name>
    <name evidence="3" type="ORF">GX576_16410</name>
</gene>
<accession>A0A7X7R9S4</accession>
<feature type="domain" description="Ice-binding protein C-terminal" evidence="2">
    <location>
        <begin position="243"/>
        <end position="266"/>
    </location>
</feature>
<sequence>MRMSYLYKNIATLGTAAVLAGGMAFNASAATTTAGTFTVDPDSNAATLNSFDANLINGTASSLLTVTSPTTISGTGWIDFTAFALNSLNVGVGTSGLGLDYGLYATYDYTTTIVSGALGSPFDAVVDSLTYTLWLDPGLGSTFIAGDAINGIVADVTADGDVVQLGTGSLISGLAGFNAQGGAYFNAQTTLELTDPDGPAFFVDPDPFYGVAFEQFNNTGQGIATSGNLISLNQAAGGVDFNAVPEPATLALLGMGLFGIGATMRRRQS</sequence>
<dbReference type="EMBL" id="JAAYYV010000482">
    <property type="protein sequence ID" value="NLF55949.1"/>
    <property type="molecule type" value="Genomic_DNA"/>
</dbReference>
<dbReference type="NCBIfam" id="NF033554">
    <property type="entry name" value="floc_PepA"/>
    <property type="match status" value="1"/>
</dbReference>
<dbReference type="InterPro" id="IPR013424">
    <property type="entry name" value="Ice-binding_C"/>
</dbReference>
<dbReference type="AlphaFoldDB" id="A0A7X7R9S4"/>
<evidence type="ECO:0000313" key="4">
    <source>
        <dbReference type="Proteomes" id="UP000536534"/>
    </source>
</evidence>
<reference evidence="3 4" key="1">
    <citation type="journal article" date="2020" name="Biotechnol. Biofuels">
        <title>New insights from the biogas microbiome by comprehensive genome-resolved metagenomics of nearly 1600 species originating from multiple anaerobic digesters.</title>
        <authorList>
            <person name="Campanaro S."/>
            <person name="Treu L."/>
            <person name="Rodriguez-R L.M."/>
            <person name="Kovalovszki A."/>
            <person name="Ziels R.M."/>
            <person name="Maus I."/>
            <person name="Zhu X."/>
            <person name="Kougias P.G."/>
            <person name="Basile A."/>
            <person name="Luo G."/>
            <person name="Schluter A."/>
            <person name="Konstantinidis K.T."/>
            <person name="Angelidaki I."/>
        </authorList>
    </citation>
    <scope>NUCLEOTIDE SEQUENCE [LARGE SCALE GENOMIC DNA]</scope>
    <source>
        <strain evidence="3">AS06rmzACSIP_256</strain>
    </source>
</reference>
<feature type="chain" id="PRO_5030748556" evidence="1">
    <location>
        <begin position="30"/>
        <end position="269"/>
    </location>
</feature>
<keyword evidence="1" id="KW-0732">Signal</keyword>
<organism evidence="3 4">
    <name type="scientific">Thauera phenolivorans</name>
    <dbReference type="NCBI Taxonomy" id="1792543"/>
    <lineage>
        <taxon>Bacteria</taxon>
        <taxon>Pseudomonadati</taxon>
        <taxon>Pseudomonadota</taxon>
        <taxon>Betaproteobacteria</taxon>
        <taxon>Rhodocyclales</taxon>
        <taxon>Zoogloeaceae</taxon>
        <taxon>Thauera</taxon>
    </lineage>
</organism>
<evidence type="ECO:0000256" key="1">
    <source>
        <dbReference type="SAM" id="SignalP"/>
    </source>
</evidence>
<feature type="signal peptide" evidence="1">
    <location>
        <begin position="1"/>
        <end position="29"/>
    </location>
</feature>
<protein>
    <submittedName>
        <fullName evidence="3">Flocculation-associated PEP-CTERM protein PepA</fullName>
    </submittedName>
</protein>
<name>A0A7X7R9S4_9RHOO</name>
<dbReference type="Proteomes" id="UP000536534">
    <property type="component" value="Unassembled WGS sequence"/>
</dbReference>
<comment type="caution">
    <text evidence="3">The sequence shown here is derived from an EMBL/GenBank/DDBJ whole genome shotgun (WGS) entry which is preliminary data.</text>
</comment>
<dbReference type="Pfam" id="PF07589">
    <property type="entry name" value="PEP-CTERM"/>
    <property type="match status" value="1"/>
</dbReference>